<keyword evidence="2" id="KW-1015">Disulfide bond</keyword>
<evidence type="ECO:0000256" key="1">
    <source>
        <dbReference type="ARBA" id="ARBA00007447"/>
    </source>
</evidence>
<dbReference type="InterPro" id="IPR033121">
    <property type="entry name" value="PEPTIDASE_A1"/>
</dbReference>
<dbReference type="EMBL" id="NJET01000041">
    <property type="protein sequence ID" value="PHH63853.1"/>
    <property type="molecule type" value="Genomic_DNA"/>
</dbReference>
<keyword evidence="3" id="KW-0732">Signal</keyword>
<protein>
    <recommendedName>
        <fullName evidence="4">Peptidase A1 domain-containing protein</fullName>
    </recommendedName>
</protein>
<accession>A0A2C5Y8A5</accession>
<dbReference type="CDD" id="cd05471">
    <property type="entry name" value="pepsin_like"/>
    <property type="match status" value="1"/>
</dbReference>
<dbReference type="OrthoDB" id="771136at2759"/>
<dbReference type="PROSITE" id="PS51767">
    <property type="entry name" value="PEPTIDASE_A1"/>
    <property type="match status" value="1"/>
</dbReference>
<organism evidence="5 6">
    <name type="scientific">Ophiocordyceps australis</name>
    <dbReference type="NCBI Taxonomy" id="1399860"/>
    <lineage>
        <taxon>Eukaryota</taxon>
        <taxon>Fungi</taxon>
        <taxon>Dikarya</taxon>
        <taxon>Ascomycota</taxon>
        <taxon>Pezizomycotina</taxon>
        <taxon>Sordariomycetes</taxon>
        <taxon>Hypocreomycetidae</taxon>
        <taxon>Hypocreales</taxon>
        <taxon>Ophiocordycipitaceae</taxon>
        <taxon>Ophiocordyceps</taxon>
    </lineage>
</organism>
<dbReference type="GO" id="GO:0006508">
    <property type="term" value="P:proteolysis"/>
    <property type="evidence" value="ECO:0007669"/>
    <property type="project" value="InterPro"/>
</dbReference>
<dbReference type="STRING" id="1399860.A0A2C5Y8A5"/>
<feature type="disulfide bond" evidence="2">
    <location>
        <begin position="350"/>
        <end position="386"/>
    </location>
</feature>
<dbReference type="GO" id="GO:0004190">
    <property type="term" value="F:aspartic-type endopeptidase activity"/>
    <property type="evidence" value="ECO:0007669"/>
    <property type="project" value="InterPro"/>
</dbReference>
<dbReference type="InterPro" id="IPR001461">
    <property type="entry name" value="Aspartic_peptidase_A1"/>
</dbReference>
<proteinExistence type="inferred from homology"/>
<evidence type="ECO:0000259" key="4">
    <source>
        <dbReference type="PROSITE" id="PS51767"/>
    </source>
</evidence>
<dbReference type="InterPro" id="IPR021109">
    <property type="entry name" value="Peptidase_aspartic_dom_sf"/>
</dbReference>
<gene>
    <name evidence="5" type="ORF">CDD81_5410</name>
</gene>
<evidence type="ECO:0000313" key="6">
    <source>
        <dbReference type="Proteomes" id="UP000226192"/>
    </source>
</evidence>
<evidence type="ECO:0000313" key="5">
    <source>
        <dbReference type="EMBL" id="PHH63853.1"/>
    </source>
</evidence>
<dbReference type="SUPFAM" id="SSF50630">
    <property type="entry name" value="Acid proteases"/>
    <property type="match status" value="1"/>
</dbReference>
<dbReference type="AlphaFoldDB" id="A0A2C5Y8A5"/>
<dbReference type="PANTHER" id="PTHR47966:SF51">
    <property type="entry name" value="BETA-SITE APP-CLEAVING ENZYME, ISOFORM A-RELATED"/>
    <property type="match status" value="1"/>
</dbReference>
<dbReference type="PANTHER" id="PTHR47966">
    <property type="entry name" value="BETA-SITE APP-CLEAVING ENZYME, ISOFORM A-RELATED"/>
    <property type="match status" value="1"/>
</dbReference>
<dbReference type="Pfam" id="PF00026">
    <property type="entry name" value="Asp"/>
    <property type="match status" value="1"/>
</dbReference>
<feature type="domain" description="Peptidase A1" evidence="4">
    <location>
        <begin position="60"/>
        <end position="425"/>
    </location>
</feature>
<dbReference type="Gene3D" id="2.40.70.10">
    <property type="entry name" value="Acid Proteases"/>
    <property type="match status" value="2"/>
</dbReference>
<evidence type="ECO:0000256" key="2">
    <source>
        <dbReference type="PIRSR" id="PIRSR601461-2"/>
    </source>
</evidence>
<comment type="similarity">
    <text evidence="1">Belongs to the peptidase A1 family.</text>
</comment>
<evidence type="ECO:0000256" key="3">
    <source>
        <dbReference type="SAM" id="SignalP"/>
    </source>
</evidence>
<name>A0A2C5Y8A5_9HYPO</name>
<reference evidence="5 6" key="1">
    <citation type="submission" date="2017-06" db="EMBL/GenBank/DDBJ databases">
        <title>Ant-infecting Ophiocordyceps genomes reveal a high diversity of potential behavioral manipulation genes and a possible major role for enterotoxins.</title>
        <authorList>
            <person name="De Bekker C."/>
            <person name="Evans H.C."/>
            <person name="Brachmann A."/>
            <person name="Hughes D.P."/>
        </authorList>
    </citation>
    <scope>NUCLEOTIDE SEQUENCE [LARGE SCALE GENOMIC DNA]</scope>
    <source>
        <strain evidence="5 6">Map64</strain>
    </source>
</reference>
<keyword evidence="6" id="KW-1185">Reference proteome</keyword>
<dbReference type="InterPro" id="IPR034164">
    <property type="entry name" value="Pepsin-like_dom"/>
</dbReference>
<dbReference type="Proteomes" id="UP000226192">
    <property type="component" value="Unassembled WGS sequence"/>
</dbReference>
<sequence>MTSSMLRILTAVVCVMGGVAALHQHRCRASAPWNCTGSGKTGRDSRRVHDWLLDASPLGFVARAGIGSPRFEHNVFVDWTWIGHIVTTPRCFGQWNARLCFHAHQVVWDPRTSVSWANLSDTYGPRTWLPNHFFMQHAMHVEYASDEVQIGPASGRAVLQLTDLDFDASQFGFAYPFTGVFGMSPVFAGNDADYQSPFYQQWKQGVWQRGLAGFVYCHDEWSKHAVCKGHDGIQTLGGIRGDLVGRGKIWWYHVKVYPDVNQLDFVYKPAVLNYWAIELDGLRIGAETQRLEPTSERSGKGAIFDHASYGRGVALTVNAYARLVALTGGRRVQLANPPNNGAQDFYAVECARLDTFPSLAYRFLGHAREWIVTPQMYVAKTANGTCVLNVRTLASGDQFIGNFGETFAKEKYIVLDFEKNRLGIADVLWPLS</sequence>
<feature type="chain" id="PRO_5012925681" description="Peptidase A1 domain-containing protein" evidence="3">
    <location>
        <begin position="22"/>
        <end position="432"/>
    </location>
</feature>
<comment type="caution">
    <text evidence="5">The sequence shown here is derived from an EMBL/GenBank/DDBJ whole genome shotgun (WGS) entry which is preliminary data.</text>
</comment>
<feature type="signal peptide" evidence="3">
    <location>
        <begin position="1"/>
        <end position="21"/>
    </location>
</feature>